<evidence type="ECO:0000256" key="1">
    <source>
        <dbReference type="SAM" id="SignalP"/>
    </source>
</evidence>
<dbReference type="RefSeq" id="WP_140007493.1">
    <property type="nucleotide sequence ID" value="NZ_JBHMDG010000015.1"/>
</dbReference>
<keyword evidence="1" id="KW-0732">Signal</keyword>
<keyword evidence="3" id="KW-1185">Reference proteome</keyword>
<feature type="chain" id="PRO_5046358329" evidence="1">
    <location>
        <begin position="23"/>
        <end position="128"/>
    </location>
</feature>
<accession>A0ABV5KBA7</accession>
<feature type="signal peptide" evidence="1">
    <location>
        <begin position="1"/>
        <end position="22"/>
    </location>
</feature>
<reference evidence="2 3" key="1">
    <citation type="submission" date="2024-09" db="EMBL/GenBank/DDBJ databases">
        <authorList>
            <person name="Sun Q."/>
            <person name="Mori K."/>
        </authorList>
    </citation>
    <scope>NUCLEOTIDE SEQUENCE [LARGE SCALE GENOMIC DNA]</scope>
    <source>
        <strain evidence="2 3">JCM 9626</strain>
    </source>
</reference>
<sequence length="128" mass="12944">MFSHTSKSVFALSAVASSLVLAAALPAAADSRTAQVSVNGALKARADYNDGANQLCAKAFNAVNGATAYASITTPATGQIDVADNGGDNSETCRNLPASVDNYSGYLRVTFSGTGGTVVSDVVGPFQY</sequence>
<name>A0ABV5KBA7_9ACTN</name>
<proteinExistence type="predicted"/>
<dbReference type="EMBL" id="JBHMDG010000015">
    <property type="protein sequence ID" value="MFB9314017.1"/>
    <property type="molecule type" value="Genomic_DNA"/>
</dbReference>
<gene>
    <name evidence="2" type="ORF">ACFFRI_13265</name>
</gene>
<organism evidence="2 3">
    <name type="scientific">Nocardioides plantarum</name>
    <dbReference type="NCBI Taxonomy" id="29299"/>
    <lineage>
        <taxon>Bacteria</taxon>
        <taxon>Bacillati</taxon>
        <taxon>Actinomycetota</taxon>
        <taxon>Actinomycetes</taxon>
        <taxon>Propionibacteriales</taxon>
        <taxon>Nocardioidaceae</taxon>
        <taxon>Nocardioides</taxon>
    </lineage>
</organism>
<comment type="caution">
    <text evidence="2">The sequence shown here is derived from an EMBL/GenBank/DDBJ whole genome shotgun (WGS) entry which is preliminary data.</text>
</comment>
<evidence type="ECO:0000313" key="3">
    <source>
        <dbReference type="Proteomes" id="UP001589750"/>
    </source>
</evidence>
<evidence type="ECO:0000313" key="2">
    <source>
        <dbReference type="EMBL" id="MFB9314017.1"/>
    </source>
</evidence>
<protein>
    <submittedName>
        <fullName evidence="2">Uncharacterized protein</fullName>
    </submittedName>
</protein>
<dbReference type="Proteomes" id="UP001589750">
    <property type="component" value="Unassembled WGS sequence"/>
</dbReference>